<evidence type="ECO:0000313" key="2">
    <source>
        <dbReference type="EMBL" id="KUP03907.1"/>
    </source>
</evidence>
<keyword evidence="3" id="KW-1185">Reference proteome</keyword>
<evidence type="ECO:0000256" key="1">
    <source>
        <dbReference type="SAM" id="Phobius"/>
    </source>
</evidence>
<proteinExistence type="predicted"/>
<dbReference type="PATRIC" id="fig|1150625.3.peg.3646"/>
<evidence type="ECO:0000313" key="3">
    <source>
        <dbReference type="Proteomes" id="UP000074108"/>
    </source>
</evidence>
<dbReference type="AlphaFoldDB" id="A0A147K3S6"/>
<name>A0A147K3S6_9BACI</name>
<sequence>MKKEDLVEVIKALDQVEGTSVTFQSVWNNPRSHEWVFRLKRSVQVSVLLIVFIGVFVPLTYSFINQSSESTNLAEIKLDALDSEIRMRNEEQYAAGLIHPNETIRAYIHGLPNHVVIRGLSSLPVGTNIVIEVWTEDQGRLVGEHTVNTELDGHFTVQIEREDRSEDYLVSLKLLSHQQPKEVLSVIGQHGEKLEQSDKYGLFTYEQDDQKYFGIHLYNRIYGIKDTDVSQNTRFFDHLVSK</sequence>
<gene>
    <name evidence="2" type="ORF">Q75_17360</name>
</gene>
<organism evidence="2 3">
    <name type="scientific">Bacillus coahuilensis p1.1.43</name>
    <dbReference type="NCBI Taxonomy" id="1150625"/>
    <lineage>
        <taxon>Bacteria</taxon>
        <taxon>Bacillati</taxon>
        <taxon>Bacillota</taxon>
        <taxon>Bacilli</taxon>
        <taxon>Bacillales</taxon>
        <taxon>Bacillaceae</taxon>
        <taxon>Bacillus</taxon>
    </lineage>
</organism>
<dbReference type="RefSeq" id="WP_059283800.1">
    <property type="nucleotide sequence ID" value="NZ_LDYG01000059.1"/>
</dbReference>
<accession>A0A147K3S6</accession>
<dbReference type="EMBL" id="LDYG01000059">
    <property type="protein sequence ID" value="KUP03907.1"/>
    <property type="molecule type" value="Genomic_DNA"/>
</dbReference>
<keyword evidence="1" id="KW-1133">Transmembrane helix</keyword>
<dbReference type="Proteomes" id="UP000074108">
    <property type="component" value="Unassembled WGS sequence"/>
</dbReference>
<reference evidence="2 3" key="1">
    <citation type="journal article" date="2016" name="Front. Microbiol.">
        <title>Microevolution Analysis of Bacillus coahuilensis Unveils Differences in Phosphorus Acquisition Strategies and Their Regulation.</title>
        <authorList>
            <person name="Gomez-Lunar Z."/>
            <person name="Hernandez-Gonzalez I."/>
            <person name="Rodriguez-Torres M.D."/>
            <person name="Souza V."/>
            <person name="Olmedo-Alvarez G."/>
        </authorList>
    </citation>
    <scope>NUCLEOTIDE SEQUENCE [LARGE SCALE GENOMIC DNA]</scope>
    <source>
        <strain evidence="3">p1.1.43</strain>
    </source>
</reference>
<keyword evidence="1" id="KW-0472">Membrane</keyword>
<protein>
    <submittedName>
        <fullName evidence="2">Uncharacterized protein</fullName>
    </submittedName>
</protein>
<keyword evidence="1" id="KW-0812">Transmembrane</keyword>
<feature type="transmembrane region" description="Helical" evidence="1">
    <location>
        <begin position="45"/>
        <end position="64"/>
    </location>
</feature>
<comment type="caution">
    <text evidence="2">The sequence shown here is derived from an EMBL/GenBank/DDBJ whole genome shotgun (WGS) entry which is preliminary data.</text>
</comment>
<dbReference type="STRING" id="1150625.Q75_17360"/>